<dbReference type="Pfam" id="PF00004">
    <property type="entry name" value="AAA"/>
    <property type="match status" value="1"/>
</dbReference>
<keyword evidence="4" id="KW-0067">ATP-binding</keyword>
<dbReference type="Gene3D" id="3.40.50.300">
    <property type="entry name" value="P-loop containing nucleotide triphosphate hydrolases"/>
    <property type="match status" value="1"/>
</dbReference>
<evidence type="ECO:0000313" key="8">
    <source>
        <dbReference type="Proteomes" id="UP001146793"/>
    </source>
</evidence>
<dbReference type="SUPFAM" id="SSF52540">
    <property type="entry name" value="P-loop containing nucleoside triphosphate hydrolases"/>
    <property type="match status" value="1"/>
</dbReference>
<gene>
    <name evidence="7" type="ORF">M0812_17372</name>
</gene>
<dbReference type="InterPro" id="IPR003593">
    <property type="entry name" value="AAA+_ATPase"/>
</dbReference>
<dbReference type="GO" id="GO:0005524">
    <property type="term" value="F:ATP binding"/>
    <property type="evidence" value="ECO:0007669"/>
    <property type="project" value="UniProtKB-KW"/>
</dbReference>
<dbReference type="InterPro" id="IPR003959">
    <property type="entry name" value="ATPase_AAA_core"/>
</dbReference>
<dbReference type="GO" id="GO:0016887">
    <property type="term" value="F:ATP hydrolysis activity"/>
    <property type="evidence" value="ECO:0007669"/>
    <property type="project" value="InterPro"/>
</dbReference>
<dbReference type="EMBL" id="JANTQA010000033">
    <property type="protein sequence ID" value="KAJ3438192.1"/>
    <property type="molecule type" value="Genomic_DNA"/>
</dbReference>
<keyword evidence="2" id="KW-0547">Nucleotide-binding</keyword>
<feature type="domain" description="AAA+ ATPase" evidence="6">
    <location>
        <begin position="1013"/>
        <end position="1180"/>
    </location>
</feature>
<dbReference type="Proteomes" id="UP001146793">
    <property type="component" value="Unassembled WGS sequence"/>
</dbReference>
<dbReference type="Pfam" id="PF17862">
    <property type="entry name" value="AAA_lid_3"/>
    <property type="match status" value="1"/>
</dbReference>
<feature type="compositionally biased region" description="Low complexity" evidence="5">
    <location>
        <begin position="930"/>
        <end position="939"/>
    </location>
</feature>
<comment type="caution">
    <text evidence="7">The sequence shown here is derived from an EMBL/GenBank/DDBJ whole genome shotgun (WGS) entry which is preliminary data.</text>
</comment>
<evidence type="ECO:0000256" key="4">
    <source>
        <dbReference type="ARBA" id="ARBA00022840"/>
    </source>
</evidence>
<feature type="region of interest" description="Disordered" evidence="5">
    <location>
        <begin position="910"/>
        <end position="939"/>
    </location>
</feature>
<evidence type="ECO:0000256" key="2">
    <source>
        <dbReference type="ARBA" id="ARBA00022741"/>
    </source>
</evidence>
<dbReference type="InterPro" id="IPR027417">
    <property type="entry name" value="P-loop_NTPase"/>
</dbReference>
<comment type="subcellular location">
    <subcellularLocation>
        <location evidence="1">Mitochondrion outer membrane</location>
        <topology evidence="1">Single-pass membrane protein</topology>
    </subcellularLocation>
</comment>
<protein>
    <submittedName>
        <fullName evidence="7">Aaa atpase</fullName>
    </submittedName>
</protein>
<keyword evidence="3" id="KW-0472">Membrane</keyword>
<feature type="region of interest" description="Disordered" evidence="5">
    <location>
        <begin position="375"/>
        <end position="433"/>
    </location>
</feature>
<feature type="region of interest" description="Disordered" evidence="5">
    <location>
        <begin position="637"/>
        <end position="671"/>
    </location>
</feature>
<dbReference type="PANTHER" id="PTHR45644">
    <property type="entry name" value="AAA ATPASE, PUTATIVE (AFU_ORTHOLOGUE AFUA_2G12920)-RELATED-RELATED"/>
    <property type="match status" value="1"/>
</dbReference>
<dbReference type="InterPro" id="IPR041569">
    <property type="entry name" value="AAA_lid_3"/>
</dbReference>
<dbReference type="SMART" id="SM00382">
    <property type="entry name" value="AAA"/>
    <property type="match status" value="1"/>
</dbReference>
<sequence>MYKPYSLPKKRFSLNHFGRDKNFLLTDQLSMKRQRLKNGNPTEKVQHSFYKPGGINLENLSTQKELLHPKYGRLYSLYGNRSFVPISKLPFFFGSHPHLNFRLYGQEGEFSLSLASISVDPISRNRYLRALGQEGKVYLNGNLLIKGYKIILKDGDNLEFLGDYGKRYSFIFLSELFLKKQQTNLHDHKQQQQQKNLKQGSLQKQKRLNNLKFLINSNHTRKIKTQPKSKLFLQKNIRGYTRSEFEYLQNSEPKKQFCCQIIRTKNKDLIKHQTQIKKTKFLEIKDFIPKTLPKLLRMIIKVNFNPKHDLKGLNNNRKLFFIGKSNSSFIQEKICKSLSNEFNFQFFKYNFQEYLPLLSLFQIFKNNKTHYNNENTLVDNKEDQERKQNDNSRGIEKEKEQEKEKEKEKEKQKKREKEQEKESEQENMSQNEREFDFSIGDRVMYIGPDFQKFDSDRLIRSLLHNSHQKSLRKNKNSTLLSGPKPGSLGTIVMKYPTESCYSSPYLGLKFDEPVANVGCDLGLNLKDKGFFVKKGEILKLSKQLNADLPVIFCKEFFKSLKKIKNPFLLFIPNFDQSVFYSYHILETLKMEIDYLVDNNPNAFIISGIETGKQKLSRTESISLLKSIEKKRQILKLQNGKKKESRGSKPIFEGEHQGHMQLQHEKTKYDRKDDEFDEYTKTNHKTKNNTNKFFKVIQKEQSIQKRVHNNNQENHNKNQNGYHNNVLLPNKKFIKKIQESCDQRSIKFFSKFLGQTIYIQKQKNKRNLKKRKNFIRSEKKNFVFEQNRFLLKFLSKTKKLKLNFSLRDCNSFFPNKILNFEEIDSIIAHAMTNSIRNNFKSDHFIYNNNIKNEIINERNENDKKGNENRGDLKNIWDKKEKKNNCKIIINESDLFYGIKIFKNTMLFGNNNKNNNNNNDNNNDNKNKNKKNNYNNNNNNNVNFLNEKKSNQLKGLTNLEQLIYQQAIIPNNRINISFKDVGGLENIKKQIVEYLITPLNRPELYHRGNLNVHNSCKGVLLYGPSGSGKTVLAQAIIKGLSKNQKNEITVFKISSSLIYSKWHGNAEKNVKSIFSLVKKCAPSVLYIDEVDFLFSKRKNIQIENETNSKIKTLFMQNWKELKNDHLKNSHVKINEKKNQGNWYGECRENKNVIIIGVTNRPYDLDEAIIRRFEKQFYIPLPNFEQRIEILKVLLKHEKLESNFNFRQLAKLTVNYSGSDLKNLVKAALYIPIYEQLKKEKNLILQANGVAEERCQGNFEKPSSSGFQRNMKKISKDNTITLRELKFGDFQRQVNLIKSSVKLNSINSKQLKKWYSCYKEINFLTNNNENKYL</sequence>
<proteinExistence type="predicted"/>
<evidence type="ECO:0000256" key="3">
    <source>
        <dbReference type="ARBA" id="ARBA00022787"/>
    </source>
</evidence>
<dbReference type="GO" id="GO:0005741">
    <property type="term" value="C:mitochondrial outer membrane"/>
    <property type="evidence" value="ECO:0007669"/>
    <property type="project" value="UniProtKB-SubCell"/>
</dbReference>
<evidence type="ECO:0000259" key="6">
    <source>
        <dbReference type="SMART" id="SM00382"/>
    </source>
</evidence>
<name>A0AAV7Z7Z3_9EUKA</name>
<dbReference type="InterPro" id="IPR051701">
    <property type="entry name" value="Mito_OM_Translocase_MSP1"/>
</dbReference>
<evidence type="ECO:0000313" key="7">
    <source>
        <dbReference type="EMBL" id="KAJ3438192.1"/>
    </source>
</evidence>
<organism evidence="7 8">
    <name type="scientific">Anaeramoeba flamelloides</name>
    <dbReference type="NCBI Taxonomy" id="1746091"/>
    <lineage>
        <taxon>Eukaryota</taxon>
        <taxon>Metamonada</taxon>
        <taxon>Anaeramoebidae</taxon>
        <taxon>Anaeramoeba</taxon>
    </lineage>
</organism>
<evidence type="ECO:0000256" key="5">
    <source>
        <dbReference type="SAM" id="MobiDB-lite"/>
    </source>
</evidence>
<keyword evidence="3" id="KW-1000">Mitochondrion outer membrane</keyword>
<feature type="compositionally biased region" description="Basic and acidic residues" evidence="5">
    <location>
        <begin position="640"/>
        <end position="671"/>
    </location>
</feature>
<feature type="compositionally biased region" description="Basic and acidic residues" evidence="5">
    <location>
        <begin position="379"/>
        <end position="424"/>
    </location>
</feature>
<evidence type="ECO:0000256" key="1">
    <source>
        <dbReference type="ARBA" id="ARBA00004572"/>
    </source>
</evidence>
<reference evidence="7" key="1">
    <citation type="submission" date="2022-08" db="EMBL/GenBank/DDBJ databases">
        <title>Novel sulphate-reducing endosymbionts in the free-living metamonad Anaeramoeba.</title>
        <authorList>
            <person name="Jerlstrom-Hultqvist J."/>
            <person name="Cepicka I."/>
            <person name="Gallot-Lavallee L."/>
            <person name="Salas-Leiva D."/>
            <person name="Curtis B.A."/>
            <person name="Zahonova K."/>
            <person name="Pipaliya S."/>
            <person name="Dacks J."/>
            <person name="Roger A.J."/>
        </authorList>
    </citation>
    <scope>NUCLEOTIDE SEQUENCE</scope>
    <source>
        <strain evidence="7">Busselton2</strain>
    </source>
</reference>
<dbReference type="Gene3D" id="1.10.8.60">
    <property type="match status" value="1"/>
</dbReference>
<accession>A0AAV7Z7Z3</accession>
<keyword evidence="3" id="KW-0496">Mitochondrion</keyword>
<feature type="compositionally biased region" description="Low complexity" evidence="5">
    <location>
        <begin position="910"/>
        <end position="922"/>
    </location>
</feature>